<accession>A0A517E127</accession>
<dbReference type="InterPro" id="IPR012318">
    <property type="entry name" value="HTH_CRP"/>
</dbReference>
<dbReference type="InterPro" id="IPR036390">
    <property type="entry name" value="WH_DNA-bd_sf"/>
</dbReference>
<sequence>MTRQDLANLIGTTRETVSRVLNSMRKDKVLHFADQKIIILDEQRLDRYREM</sequence>
<proteinExistence type="predicted"/>
<dbReference type="PROSITE" id="PS51063">
    <property type="entry name" value="HTH_CRP_2"/>
    <property type="match status" value="1"/>
</dbReference>
<evidence type="ECO:0000313" key="2">
    <source>
        <dbReference type="EMBL" id="QDR83302.1"/>
    </source>
</evidence>
<dbReference type="KEGG" id="sted:SPTER_47860"/>
<dbReference type="InterPro" id="IPR036388">
    <property type="entry name" value="WH-like_DNA-bd_sf"/>
</dbReference>
<gene>
    <name evidence="2" type="ORF">SPTER_47860</name>
</gene>
<dbReference type="SMART" id="SM00419">
    <property type="entry name" value="HTH_CRP"/>
    <property type="match status" value="1"/>
</dbReference>
<evidence type="ECO:0000259" key="1">
    <source>
        <dbReference type="PROSITE" id="PS51063"/>
    </source>
</evidence>
<dbReference type="Gene3D" id="1.10.10.10">
    <property type="entry name" value="Winged helix-like DNA-binding domain superfamily/Winged helix DNA-binding domain"/>
    <property type="match status" value="1"/>
</dbReference>
<keyword evidence="3" id="KW-1185">Reference proteome</keyword>
<dbReference type="InterPro" id="IPR018335">
    <property type="entry name" value="Tscrpt_reg_HTH_Crp-type_CS"/>
</dbReference>
<dbReference type="PROSITE" id="PS00042">
    <property type="entry name" value="HTH_CRP_1"/>
    <property type="match status" value="1"/>
</dbReference>
<organism evidence="2 3">
    <name type="scientific">Sporomusa termitida</name>
    <dbReference type="NCBI Taxonomy" id="2377"/>
    <lineage>
        <taxon>Bacteria</taxon>
        <taxon>Bacillati</taxon>
        <taxon>Bacillota</taxon>
        <taxon>Negativicutes</taxon>
        <taxon>Selenomonadales</taxon>
        <taxon>Sporomusaceae</taxon>
        <taxon>Sporomusa</taxon>
    </lineage>
</organism>
<dbReference type="EMBL" id="CP036259">
    <property type="protein sequence ID" value="QDR83302.1"/>
    <property type="molecule type" value="Genomic_DNA"/>
</dbReference>
<feature type="domain" description="HTH crp-type" evidence="1">
    <location>
        <begin position="1"/>
        <end position="43"/>
    </location>
</feature>
<dbReference type="GO" id="GO:0003700">
    <property type="term" value="F:DNA-binding transcription factor activity"/>
    <property type="evidence" value="ECO:0007669"/>
    <property type="project" value="InterPro"/>
</dbReference>
<dbReference type="SUPFAM" id="SSF46785">
    <property type="entry name" value="Winged helix' DNA-binding domain"/>
    <property type="match status" value="1"/>
</dbReference>
<dbReference type="Pfam" id="PF13545">
    <property type="entry name" value="HTH_Crp_2"/>
    <property type="match status" value="1"/>
</dbReference>
<name>A0A517E127_9FIRM</name>
<dbReference type="AlphaFoldDB" id="A0A517E127"/>
<protein>
    <submittedName>
        <fullName evidence="2">Crp-like helix-turn-helix domain protein</fullName>
    </submittedName>
</protein>
<reference evidence="2 3" key="1">
    <citation type="submission" date="2019-02" db="EMBL/GenBank/DDBJ databases">
        <title>Closed genome of Sporomusa termitida DSM 4440.</title>
        <authorList>
            <person name="Poehlein A."/>
            <person name="Daniel R."/>
        </authorList>
    </citation>
    <scope>NUCLEOTIDE SEQUENCE [LARGE SCALE GENOMIC DNA]</scope>
    <source>
        <strain evidence="2 3">DSM 4440</strain>
    </source>
</reference>
<dbReference type="Proteomes" id="UP000320776">
    <property type="component" value="Chromosome"/>
</dbReference>
<dbReference type="GO" id="GO:0003677">
    <property type="term" value="F:DNA binding"/>
    <property type="evidence" value="ECO:0007669"/>
    <property type="project" value="InterPro"/>
</dbReference>
<evidence type="ECO:0000313" key="3">
    <source>
        <dbReference type="Proteomes" id="UP000320776"/>
    </source>
</evidence>